<dbReference type="CDD" id="cd00305">
    <property type="entry name" value="Cu-Zn_Superoxide_Dismutase"/>
    <property type="match status" value="1"/>
</dbReference>
<dbReference type="InterPro" id="IPR001424">
    <property type="entry name" value="SOD_Cu_Zn_dom"/>
</dbReference>
<feature type="region of interest" description="Disordered" evidence="4">
    <location>
        <begin position="25"/>
        <end position="63"/>
    </location>
</feature>
<dbReference type="EC" id="1.15.1.1" evidence="3"/>
<keyword evidence="8" id="KW-1185">Reference proteome</keyword>
<comment type="caution">
    <text evidence="7">The sequence shown here is derived from an EMBL/GenBank/DDBJ whole genome shotgun (WGS) entry which is preliminary data.</text>
</comment>
<dbReference type="InterPro" id="IPR036423">
    <property type="entry name" value="SOD-like_Cu/Zn_dom_sf"/>
</dbReference>
<evidence type="ECO:0000256" key="2">
    <source>
        <dbReference type="ARBA" id="ARBA00024900"/>
    </source>
</evidence>
<sequence>MKKWFFTISSIVLVLGLGACGDEADDAAPDREADEVKEEENLEVGDVDNPNPSDMNGTGEGELSSATADLIDTNGKSVGVAELAEEEDGVRVKVNVTGLPEGVHGFHFHEIGKCEAPDFESAGGHFNPTGADHGLENESGPHAGDLPNLEVGADGTADEEFLVELVTLESGQDNSLLREDGTALVIHAEADDGKTQPSGNSGDRIACGTVEK</sequence>
<comment type="cofactor">
    <cofactor evidence="3">
        <name>Zn(2+)</name>
        <dbReference type="ChEBI" id="CHEBI:29105"/>
    </cofactor>
    <text evidence="3">Binds 1 zinc ion per subunit.</text>
</comment>
<dbReference type="PANTHER" id="PTHR10003">
    <property type="entry name" value="SUPEROXIDE DISMUTASE CU-ZN -RELATED"/>
    <property type="match status" value="1"/>
</dbReference>
<dbReference type="InterPro" id="IPR018152">
    <property type="entry name" value="SOD_Cu/Zn_BS"/>
</dbReference>
<accession>A0ABW0TQR8</accession>
<evidence type="ECO:0000313" key="8">
    <source>
        <dbReference type="Proteomes" id="UP001596109"/>
    </source>
</evidence>
<dbReference type="PROSITE" id="PS00332">
    <property type="entry name" value="SOD_CU_ZN_2"/>
    <property type="match status" value="1"/>
</dbReference>
<dbReference type="PROSITE" id="PS51257">
    <property type="entry name" value="PROKAR_LIPOPROTEIN"/>
    <property type="match status" value="1"/>
</dbReference>
<dbReference type="EMBL" id="JBHSNO010000018">
    <property type="protein sequence ID" value="MFC5591844.1"/>
    <property type="molecule type" value="Genomic_DNA"/>
</dbReference>
<dbReference type="InterPro" id="IPR024134">
    <property type="entry name" value="SOD_Cu/Zn_/chaperone"/>
</dbReference>
<keyword evidence="3" id="KW-0479">Metal-binding</keyword>
<organism evidence="7 8">
    <name type="scientific">Sporosarcina soli</name>
    <dbReference type="NCBI Taxonomy" id="334736"/>
    <lineage>
        <taxon>Bacteria</taxon>
        <taxon>Bacillati</taxon>
        <taxon>Bacillota</taxon>
        <taxon>Bacilli</taxon>
        <taxon>Bacillales</taxon>
        <taxon>Caryophanaceae</taxon>
        <taxon>Sporosarcina</taxon>
    </lineage>
</organism>
<feature type="region of interest" description="Disordered" evidence="4">
    <location>
        <begin position="190"/>
        <end position="212"/>
    </location>
</feature>
<keyword evidence="3" id="KW-0862">Zinc</keyword>
<reference evidence="8" key="1">
    <citation type="journal article" date="2019" name="Int. J. Syst. Evol. Microbiol.">
        <title>The Global Catalogue of Microorganisms (GCM) 10K type strain sequencing project: providing services to taxonomists for standard genome sequencing and annotation.</title>
        <authorList>
            <consortium name="The Broad Institute Genomics Platform"/>
            <consortium name="The Broad Institute Genome Sequencing Center for Infectious Disease"/>
            <person name="Wu L."/>
            <person name="Ma J."/>
        </authorList>
    </citation>
    <scope>NUCLEOTIDE SEQUENCE [LARGE SCALE GENOMIC DNA]</scope>
    <source>
        <strain evidence="8">CGMCC 4.1434</strain>
    </source>
</reference>
<protein>
    <recommendedName>
        <fullName evidence="3">Superoxide dismutase [Cu-Zn]</fullName>
        <ecNumber evidence="3">1.15.1.1</ecNumber>
    </recommendedName>
</protein>
<comment type="cofactor">
    <cofactor evidence="3">
        <name>Cu cation</name>
        <dbReference type="ChEBI" id="CHEBI:23378"/>
    </cofactor>
    <text evidence="3">Binds 1 copper ion per subunit.</text>
</comment>
<feature type="domain" description="Superoxide dismutase copper/zinc binding" evidence="6">
    <location>
        <begin position="79"/>
        <end position="210"/>
    </location>
</feature>
<evidence type="ECO:0000259" key="6">
    <source>
        <dbReference type="Pfam" id="PF00080"/>
    </source>
</evidence>
<keyword evidence="5" id="KW-0732">Signal</keyword>
<gene>
    <name evidence="7" type="ORF">ACFPRA_23475</name>
</gene>
<name>A0ABW0TQR8_9BACL</name>
<evidence type="ECO:0000313" key="7">
    <source>
        <dbReference type="EMBL" id="MFC5591844.1"/>
    </source>
</evidence>
<dbReference type="RefSeq" id="WP_381440188.1">
    <property type="nucleotide sequence ID" value="NZ_JBHSNO010000018.1"/>
</dbReference>
<dbReference type="Proteomes" id="UP001596109">
    <property type="component" value="Unassembled WGS sequence"/>
</dbReference>
<dbReference type="SUPFAM" id="SSF49329">
    <property type="entry name" value="Cu,Zn superoxide dismutase-like"/>
    <property type="match status" value="1"/>
</dbReference>
<keyword evidence="3" id="KW-0560">Oxidoreductase</keyword>
<comment type="catalytic activity">
    <reaction evidence="3">
        <text>2 superoxide + 2 H(+) = H2O2 + O2</text>
        <dbReference type="Rhea" id="RHEA:20696"/>
        <dbReference type="ChEBI" id="CHEBI:15378"/>
        <dbReference type="ChEBI" id="CHEBI:15379"/>
        <dbReference type="ChEBI" id="CHEBI:16240"/>
        <dbReference type="ChEBI" id="CHEBI:18421"/>
        <dbReference type="EC" id="1.15.1.1"/>
    </reaction>
</comment>
<feature type="compositionally biased region" description="Acidic residues" evidence="4">
    <location>
        <begin position="25"/>
        <end position="46"/>
    </location>
</feature>
<dbReference type="Pfam" id="PF00080">
    <property type="entry name" value="Sod_Cu"/>
    <property type="match status" value="1"/>
</dbReference>
<feature type="signal peptide" evidence="5">
    <location>
        <begin position="1"/>
        <end position="24"/>
    </location>
</feature>
<proteinExistence type="inferred from homology"/>
<evidence type="ECO:0000256" key="3">
    <source>
        <dbReference type="RuleBase" id="RU000393"/>
    </source>
</evidence>
<comment type="similarity">
    <text evidence="1 3">Belongs to the Cu-Zn superoxide dismutase family.</text>
</comment>
<feature type="chain" id="PRO_5047500895" description="Superoxide dismutase [Cu-Zn]" evidence="5">
    <location>
        <begin position="25"/>
        <end position="212"/>
    </location>
</feature>
<dbReference type="Gene3D" id="2.60.40.200">
    <property type="entry name" value="Superoxide dismutase, copper/zinc binding domain"/>
    <property type="match status" value="1"/>
</dbReference>
<comment type="function">
    <text evidence="2">Destroys radicals which are normally produced within the cells and which are toxic to biological systems. May play a role in favoring mycobacterial survival in phagocytes.</text>
</comment>
<evidence type="ECO:0000256" key="5">
    <source>
        <dbReference type="SAM" id="SignalP"/>
    </source>
</evidence>
<evidence type="ECO:0000256" key="1">
    <source>
        <dbReference type="ARBA" id="ARBA00010457"/>
    </source>
</evidence>
<evidence type="ECO:0000256" key="4">
    <source>
        <dbReference type="SAM" id="MobiDB-lite"/>
    </source>
</evidence>
<keyword evidence="3" id="KW-0186">Copper</keyword>